<reference evidence="3 4" key="1">
    <citation type="submission" date="2024-10" db="EMBL/GenBank/DDBJ databases">
        <title>The Natural Products Discovery Center: Release of the First 8490 Sequenced Strains for Exploring Actinobacteria Biosynthetic Diversity.</title>
        <authorList>
            <person name="Kalkreuter E."/>
            <person name="Kautsar S.A."/>
            <person name="Yang D."/>
            <person name="Bader C.D."/>
            <person name="Teijaro C.N."/>
            <person name="Fluegel L."/>
            <person name="Davis C.M."/>
            <person name="Simpson J.R."/>
            <person name="Lauterbach L."/>
            <person name="Steele A.D."/>
            <person name="Gui C."/>
            <person name="Meng S."/>
            <person name="Li G."/>
            <person name="Viehrig K."/>
            <person name="Ye F."/>
            <person name="Su P."/>
            <person name="Kiefer A.F."/>
            <person name="Nichols A."/>
            <person name="Cepeda A.J."/>
            <person name="Yan W."/>
            <person name="Fan B."/>
            <person name="Jiang Y."/>
            <person name="Adhikari A."/>
            <person name="Zheng C.-J."/>
            <person name="Schuster L."/>
            <person name="Cowan T.M."/>
            <person name="Smanski M.J."/>
            <person name="Chevrette M.G."/>
            <person name="De Carvalho L.P.S."/>
            <person name="Shen B."/>
        </authorList>
    </citation>
    <scope>NUCLEOTIDE SEQUENCE [LARGE SCALE GENOMIC DNA]</scope>
    <source>
        <strain evidence="3 4">NPDC049639</strain>
    </source>
</reference>
<dbReference type="InterPro" id="IPR054105">
    <property type="entry name" value="WHD_NrtR"/>
</dbReference>
<dbReference type="InterPro" id="IPR000086">
    <property type="entry name" value="NUDIX_hydrolase_dom"/>
</dbReference>
<dbReference type="RefSeq" id="WP_398273339.1">
    <property type="nucleotide sequence ID" value="NZ_JBITLV010000001.1"/>
</dbReference>
<dbReference type="Pfam" id="PF21906">
    <property type="entry name" value="WHD_NrtR"/>
    <property type="match status" value="1"/>
</dbReference>
<proteinExistence type="predicted"/>
<name>A0ABW8AGE9_9ACTN</name>
<sequence>MTTGYDPRAFPPFAVTVDLALFTIRNGVFTVLLVERGGEPFAGAWALPGGFLLESEDAATAARRELAEETGVDVAAAGVHLEQLGTYSAPDRDPRMRVVSVAHVALAPDLPEPQAGTDAARARWWPVGELAPGRSDQGPQLAFDHALILADAVDRVAAKLEYSTLATRFVPPTFTLGELQAVYEAVWAVPLDRANFRRKVLSADDMVRPDGGDPRLTAGRGRPAALYRAGRATTLNPPLLRPAP</sequence>
<dbReference type="EMBL" id="JBITLV010000001">
    <property type="protein sequence ID" value="MFI7585450.1"/>
    <property type="molecule type" value="Genomic_DNA"/>
</dbReference>
<dbReference type="InterPro" id="IPR036390">
    <property type="entry name" value="WH_DNA-bd_sf"/>
</dbReference>
<dbReference type="PANTHER" id="PTHR43736:SF4">
    <property type="entry name" value="SLR1690 PROTEIN"/>
    <property type="match status" value="1"/>
</dbReference>
<dbReference type="PROSITE" id="PS00893">
    <property type="entry name" value="NUDIX_BOX"/>
    <property type="match status" value="1"/>
</dbReference>
<dbReference type="InterPro" id="IPR036388">
    <property type="entry name" value="WH-like_DNA-bd_sf"/>
</dbReference>
<evidence type="ECO:0000259" key="2">
    <source>
        <dbReference type="PROSITE" id="PS51462"/>
    </source>
</evidence>
<evidence type="ECO:0000313" key="4">
    <source>
        <dbReference type="Proteomes" id="UP001612915"/>
    </source>
</evidence>
<accession>A0ABW8AGE9</accession>
<dbReference type="Gene3D" id="1.10.10.10">
    <property type="entry name" value="Winged helix-like DNA-binding domain superfamily/Winged helix DNA-binding domain"/>
    <property type="match status" value="1"/>
</dbReference>
<keyword evidence="1" id="KW-0378">Hydrolase</keyword>
<dbReference type="InterPro" id="IPR020084">
    <property type="entry name" value="NUDIX_hydrolase_CS"/>
</dbReference>
<keyword evidence="4" id="KW-1185">Reference proteome</keyword>
<dbReference type="PANTHER" id="PTHR43736">
    <property type="entry name" value="ADP-RIBOSE PYROPHOSPHATASE"/>
    <property type="match status" value="1"/>
</dbReference>
<dbReference type="InterPro" id="IPR015797">
    <property type="entry name" value="NUDIX_hydrolase-like_dom_sf"/>
</dbReference>
<feature type="domain" description="Nudix hydrolase" evidence="2">
    <location>
        <begin position="12"/>
        <end position="149"/>
    </location>
</feature>
<gene>
    <name evidence="3" type="ORF">ACIB24_00065</name>
</gene>
<dbReference type="CDD" id="cd18873">
    <property type="entry name" value="NUDIX_NadM_like"/>
    <property type="match status" value="1"/>
</dbReference>
<protein>
    <submittedName>
        <fullName evidence="3">NUDIX domain-containing protein</fullName>
    </submittedName>
</protein>
<evidence type="ECO:0000313" key="3">
    <source>
        <dbReference type="EMBL" id="MFI7585450.1"/>
    </source>
</evidence>
<dbReference type="SUPFAM" id="SSF46785">
    <property type="entry name" value="Winged helix' DNA-binding domain"/>
    <property type="match status" value="1"/>
</dbReference>
<dbReference type="Pfam" id="PF00293">
    <property type="entry name" value="NUDIX"/>
    <property type="match status" value="1"/>
</dbReference>
<comment type="caution">
    <text evidence="3">The sequence shown here is derived from an EMBL/GenBank/DDBJ whole genome shotgun (WGS) entry which is preliminary data.</text>
</comment>
<dbReference type="Proteomes" id="UP001612915">
    <property type="component" value="Unassembled WGS sequence"/>
</dbReference>
<dbReference type="Gene3D" id="3.90.79.10">
    <property type="entry name" value="Nucleoside Triphosphate Pyrophosphohydrolase"/>
    <property type="match status" value="1"/>
</dbReference>
<dbReference type="PROSITE" id="PS51462">
    <property type="entry name" value="NUDIX"/>
    <property type="match status" value="1"/>
</dbReference>
<organism evidence="3 4">
    <name type="scientific">Spongisporangium articulatum</name>
    <dbReference type="NCBI Taxonomy" id="3362603"/>
    <lineage>
        <taxon>Bacteria</taxon>
        <taxon>Bacillati</taxon>
        <taxon>Actinomycetota</taxon>
        <taxon>Actinomycetes</taxon>
        <taxon>Kineosporiales</taxon>
        <taxon>Kineosporiaceae</taxon>
        <taxon>Spongisporangium</taxon>
    </lineage>
</organism>
<dbReference type="SUPFAM" id="SSF55811">
    <property type="entry name" value="Nudix"/>
    <property type="match status" value="1"/>
</dbReference>
<evidence type="ECO:0000256" key="1">
    <source>
        <dbReference type="ARBA" id="ARBA00022801"/>
    </source>
</evidence>